<comment type="caution">
    <text evidence="2">The sequence shown here is derived from an EMBL/GenBank/DDBJ whole genome shotgun (WGS) entry which is preliminary data.</text>
</comment>
<dbReference type="EMBL" id="JBBPFD010000009">
    <property type="protein sequence ID" value="KAK7913159.1"/>
    <property type="molecule type" value="Genomic_DNA"/>
</dbReference>
<keyword evidence="3" id="KW-1185">Reference proteome</keyword>
<feature type="compositionally biased region" description="Basic residues" evidence="1">
    <location>
        <begin position="216"/>
        <end position="225"/>
    </location>
</feature>
<proteinExistence type="predicted"/>
<feature type="compositionally biased region" description="Basic and acidic residues" evidence="1">
    <location>
        <begin position="43"/>
        <end position="54"/>
    </location>
</feature>
<reference evidence="3" key="1">
    <citation type="submission" date="2024-04" db="EMBL/GenBank/DDBJ databases">
        <title>Salinicola lusitanus LLJ914,a marine bacterium isolated from the Okinawa Trough.</title>
        <authorList>
            <person name="Li J."/>
        </authorList>
    </citation>
    <scope>NUCLEOTIDE SEQUENCE [LARGE SCALE GENOMIC DNA]</scope>
</reference>
<feature type="compositionally biased region" description="Basic and acidic residues" evidence="1">
    <location>
        <begin position="167"/>
        <end position="194"/>
    </location>
</feature>
<evidence type="ECO:0000256" key="1">
    <source>
        <dbReference type="SAM" id="MobiDB-lite"/>
    </source>
</evidence>
<sequence length="235" mass="27093">MTENSTNHDKSPPNQAKTHLIQINLLLTSVLHGSTSCYHQHPHPRDSTLVDQHRTSSQTRTYTSLTRCLVAHNHEAANEIPGKQQTRTKRSYHNNPNNNTHSMTYAQSRNEPKRPCVCHVSAQPSKRALLPQNLPRSKDKDRNKSHNIPDYSLSPHTPAPSWRRRRSTDSIDEKTTEQKRDERDEKREQHHTEETNDNDTLNLPNESTRPNSPTATHHKSSTLHPTHHERQTPQE</sequence>
<accession>A0AAW0P390</accession>
<evidence type="ECO:0000313" key="2">
    <source>
        <dbReference type="EMBL" id="KAK7913159.1"/>
    </source>
</evidence>
<feature type="compositionally biased region" description="Polar residues" evidence="1">
    <location>
        <begin position="93"/>
        <end position="109"/>
    </location>
</feature>
<feature type="region of interest" description="Disordered" evidence="1">
    <location>
        <begin position="37"/>
        <end position="56"/>
    </location>
</feature>
<feature type="compositionally biased region" description="Polar residues" evidence="1">
    <location>
        <begin position="198"/>
        <end position="215"/>
    </location>
</feature>
<name>A0AAW0P390_9GOBI</name>
<feature type="region of interest" description="Disordered" evidence="1">
    <location>
        <begin position="74"/>
        <end position="235"/>
    </location>
</feature>
<organism evidence="2 3">
    <name type="scientific">Mugilogobius chulae</name>
    <name type="common">yellowstripe goby</name>
    <dbReference type="NCBI Taxonomy" id="88201"/>
    <lineage>
        <taxon>Eukaryota</taxon>
        <taxon>Metazoa</taxon>
        <taxon>Chordata</taxon>
        <taxon>Craniata</taxon>
        <taxon>Vertebrata</taxon>
        <taxon>Euteleostomi</taxon>
        <taxon>Actinopterygii</taxon>
        <taxon>Neopterygii</taxon>
        <taxon>Teleostei</taxon>
        <taxon>Neoteleostei</taxon>
        <taxon>Acanthomorphata</taxon>
        <taxon>Gobiaria</taxon>
        <taxon>Gobiiformes</taxon>
        <taxon>Gobioidei</taxon>
        <taxon>Gobiidae</taxon>
        <taxon>Gobionellinae</taxon>
        <taxon>Mugilogobius</taxon>
    </lineage>
</organism>
<protein>
    <submittedName>
        <fullName evidence="2">Uncharacterized protein</fullName>
    </submittedName>
</protein>
<dbReference type="Proteomes" id="UP001460270">
    <property type="component" value="Unassembled WGS sequence"/>
</dbReference>
<evidence type="ECO:0000313" key="3">
    <source>
        <dbReference type="Proteomes" id="UP001460270"/>
    </source>
</evidence>
<dbReference type="AlphaFoldDB" id="A0AAW0P390"/>
<gene>
    <name evidence="2" type="ORF">WMY93_013370</name>
</gene>
<feature type="compositionally biased region" description="Basic and acidic residues" evidence="1">
    <location>
        <begin position="226"/>
        <end position="235"/>
    </location>
</feature>